<dbReference type="PANTHER" id="PTHR31126:SF72">
    <property type="entry name" value="DUAL SPECIFICITY PROTEIN PHOSPHATASE TPBA"/>
    <property type="match status" value="1"/>
</dbReference>
<protein>
    <submittedName>
        <fullName evidence="4">Protein tyrosine/serine phosphatase</fullName>
    </submittedName>
    <submittedName>
        <fullName evidence="5">Tyrosine phosphatase family protein</fullName>
    </submittedName>
</protein>
<sequence>MAVHNLFRLTPSLFRSARLSRKDVAHLQELGVRKVISFRAFHSDRRILAGSGIATLRIPINTWNIRDRDMLAALRVLRHAERDGPILVHCQHGADRTGLVCALYRIVYQDWTREAALDELLNGGFGFHAIWQNIRRYLTEVDIDRLRRELGKHP</sequence>
<reference evidence="5 6" key="1">
    <citation type="submission" date="2016-10" db="EMBL/GenBank/DDBJ databases">
        <authorList>
            <person name="Varghese N."/>
            <person name="Submissions S."/>
        </authorList>
    </citation>
    <scope>NUCLEOTIDE SEQUENCE [LARGE SCALE GENOMIC DNA]</scope>
    <source>
        <strain evidence="5 6">LMG 22274</strain>
    </source>
</reference>
<dbReference type="PANTHER" id="PTHR31126">
    <property type="entry name" value="TYROSINE-PROTEIN PHOSPHATASE"/>
    <property type="match status" value="1"/>
</dbReference>
<dbReference type="PROSITE" id="PS00383">
    <property type="entry name" value="TYR_PHOSPHATASE_1"/>
    <property type="match status" value="1"/>
</dbReference>
<dbReference type="InterPro" id="IPR000387">
    <property type="entry name" value="Tyr_Pase_dom"/>
</dbReference>
<reference evidence="4 7" key="2">
    <citation type="submission" date="2018-05" db="EMBL/GenBank/DDBJ databases">
        <title>Genomic Encyclopedia of Type Strains, Phase IV (KMG-V): Genome sequencing to study the core and pangenomes of soil and plant-associated prokaryotes.</title>
        <authorList>
            <person name="Whitman W."/>
        </authorList>
    </citation>
    <scope>NUCLEOTIDE SEQUENCE [LARGE SCALE GENOMIC DNA]</scope>
    <source>
        <strain evidence="4 7">SIr-6563</strain>
    </source>
</reference>
<evidence type="ECO:0000313" key="7">
    <source>
        <dbReference type="Proteomes" id="UP000247515"/>
    </source>
</evidence>
<dbReference type="Pfam" id="PF22784">
    <property type="entry name" value="PTP-SAK"/>
    <property type="match status" value="1"/>
</dbReference>
<gene>
    <name evidence="4" type="ORF">C7400_104346</name>
    <name evidence="5" type="ORF">SAMN05216550_10483</name>
</gene>
<keyword evidence="7" id="KW-1185">Reference proteome</keyword>
<dbReference type="GO" id="GO:0016791">
    <property type="term" value="F:phosphatase activity"/>
    <property type="evidence" value="ECO:0007669"/>
    <property type="project" value="UniProtKB-ARBA"/>
</dbReference>
<feature type="domain" description="Tyrosine specific protein phosphatases" evidence="3">
    <location>
        <begin position="68"/>
        <end position="118"/>
    </location>
</feature>
<dbReference type="SUPFAM" id="SSF52799">
    <property type="entry name" value="(Phosphotyrosine protein) phosphatases II"/>
    <property type="match status" value="1"/>
</dbReference>
<dbReference type="RefSeq" id="WP_074982342.1">
    <property type="nucleotide sequence ID" value="NZ_CADFGN010000007.1"/>
</dbReference>
<name>A0AAQ1GDE6_9BURK</name>
<comment type="caution">
    <text evidence="5">The sequence shown here is derived from an EMBL/GenBank/DDBJ whole genome shotgun (WGS) entry which is preliminary data.</text>
</comment>
<keyword evidence="2" id="KW-0378">Hydrolase</keyword>
<evidence type="ECO:0000256" key="2">
    <source>
        <dbReference type="ARBA" id="ARBA00022801"/>
    </source>
</evidence>
<evidence type="ECO:0000313" key="4">
    <source>
        <dbReference type="EMBL" id="PXX18836.1"/>
    </source>
</evidence>
<dbReference type="InterPro" id="IPR029021">
    <property type="entry name" value="Prot-tyrosine_phosphatase-like"/>
</dbReference>
<dbReference type="EMBL" id="QJJV01000004">
    <property type="protein sequence ID" value="PXX18836.1"/>
    <property type="molecule type" value="Genomic_DNA"/>
</dbReference>
<evidence type="ECO:0000256" key="1">
    <source>
        <dbReference type="ARBA" id="ARBA00009580"/>
    </source>
</evidence>
<dbReference type="Proteomes" id="UP000247515">
    <property type="component" value="Unassembled WGS sequence"/>
</dbReference>
<comment type="similarity">
    <text evidence="1">Belongs to the protein-tyrosine phosphatase family.</text>
</comment>
<dbReference type="EMBL" id="FNZM01000004">
    <property type="protein sequence ID" value="SEJ34386.1"/>
    <property type="molecule type" value="Genomic_DNA"/>
</dbReference>
<proteinExistence type="inferred from homology"/>
<dbReference type="Proteomes" id="UP000183529">
    <property type="component" value="Unassembled WGS sequence"/>
</dbReference>
<organism evidence="5 6">
    <name type="scientific">Paraburkholderia tropica</name>
    <dbReference type="NCBI Taxonomy" id="92647"/>
    <lineage>
        <taxon>Bacteria</taxon>
        <taxon>Pseudomonadati</taxon>
        <taxon>Pseudomonadota</taxon>
        <taxon>Betaproteobacteria</taxon>
        <taxon>Burkholderiales</taxon>
        <taxon>Burkholderiaceae</taxon>
        <taxon>Paraburkholderia</taxon>
    </lineage>
</organism>
<dbReference type="GeneID" id="61303880"/>
<dbReference type="InterPro" id="IPR016130">
    <property type="entry name" value="Tyr_Pase_AS"/>
</dbReference>
<accession>A0AAQ1GDE6</accession>
<dbReference type="PROSITE" id="PS50056">
    <property type="entry name" value="TYR_PHOSPHATASE_2"/>
    <property type="match status" value="1"/>
</dbReference>
<dbReference type="AlphaFoldDB" id="A0AAQ1GDE6"/>
<evidence type="ECO:0000313" key="6">
    <source>
        <dbReference type="Proteomes" id="UP000183529"/>
    </source>
</evidence>
<dbReference type="InterPro" id="IPR057023">
    <property type="entry name" value="PTP-SAK"/>
</dbReference>
<evidence type="ECO:0000313" key="5">
    <source>
        <dbReference type="EMBL" id="SEJ34386.1"/>
    </source>
</evidence>
<dbReference type="Gene3D" id="3.90.190.10">
    <property type="entry name" value="Protein tyrosine phosphatase superfamily"/>
    <property type="match status" value="1"/>
</dbReference>
<evidence type="ECO:0000259" key="3">
    <source>
        <dbReference type="PROSITE" id="PS50056"/>
    </source>
</evidence>